<gene>
    <name evidence="3" type="ORF">FB467_2172</name>
</gene>
<feature type="domain" description="Integration host factor-like helix-two turn-helix" evidence="2">
    <location>
        <begin position="32"/>
        <end position="102"/>
    </location>
</feature>
<dbReference type="OrthoDB" id="3197442at2"/>
<keyword evidence="1" id="KW-0175">Coiled coil</keyword>
<sequence length="105" mass="11308">MALPQLTPEQRADALAKAAAARRERAAVKNRLKNAQGSLADVIAEGKDNDVIGKMKVSALLESMPGVGRVRAKQIMEEVGISESRRVRGLGANQAQKLLERFSQA</sequence>
<reference evidence="3 4" key="1">
    <citation type="submission" date="2019-06" db="EMBL/GenBank/DDBJ databases">
        <title>Sequencing the genomes of 1000 actinobacteria strains.</title>
        <authorList>
            <person name="Klenk H.-P."/>
        </authorList>
    </citation>
    <scope>NUCLEOTIDE SEQUENCE [LARGE SCALE GENOMIC DNA]</scope>
    <source>
        <strain evidence="3 4">DSM 12335</strain>
    </source>
</reference>
<evidence type="ECO:0000256" key="1">
    <source>
        <dbReference type="SAM" id="Coils"/>
    </source>
</evidence>
<protein>
    <recommendedName>
        <fullName evidence="2">Integration host factor-like helix-two turn-helix domain-containing protein</fullName>
    </recommendedName>
</protein>
<comment type="caution">
    <text evidence="3">The sequence shown here is derived from an EMBL/GenBank/DDBJ whole genome shotgun (WGS) entry which is preliminary data.</text>
</comment>
<dbReference type="Gene3D" id="1.10.8.50">
    <property type="match status" value="1"/>
</dbReference>
<evidence type="ECO:0000259" key="2">
    <source>
        <dbReference type="Pfam" id="PF22525"/>
    </source>
</evidence>
<dbReference type="Proteomes" id="UP000319516">
    <property type="component" value="Unassembled WGS sequence"/>
</dbReference>
<dbReference type="SUPFAM" id="SSF46946">
    <property type="entry name" value="S13-like H2TH domain"/>
    <property type="match status" value="1"/>
</dbReference>
<dbReference type="NCBIfam" id="NF041260">
    <property type="entry name" value="actino_IHF"/>
    <property type="match status" value="1"/>
</dbReference>
<organism evidence="3 4">
    <name type="scientific">Ornithinicoccus hortensis</name>
    <dbReference type="NCBI Taxonomy" id="82346"/>
    <lineage>
        <taxon>Bacteria</taxon>
        <taxon>Bacillati</taxon>
        <taxon>Actinomycetota</taxon>
        <taxon>Actinomycetes</taxon>
        <taxon>Micrococcales</taxon>
        <taxon>Intrasporangiaceae</taxon>
        <taxon>Ornithinicoccus</taxon>
    </lineage>
</organism>
<evidence type="ECO:0000313" key="3">
    <source>
        <dbReference type="EMBL" id="TQL51039.1"/>
    </source>
</evidence>
<name>A0A542YSG2_9MICO</name>
<proteinExistence type="predicted"/>
<dbReference type="AlphaFoldDB" id="A0A542YSG2"/>
<dbReference type="InterPro" id="IPR010979">
    <property type="entry name" value="Ribosomal_uS13-like_H2TH"/>
</dbReference>
<dbReference type="RefSeq" id="WP_141785091.1">
    <property type="nucleotide sequence ID" value="NZ_BAAAIK010000007.1"/>
</dbReference>
<keyword evidence="4" id="KW-1185">Reference proteome</keyword>
<dbReference type="GO" id="GO:0003676">
    <property type="term" value="F:nucleic acid binding"/>
    <property type="evidence" value="ECO:0007669"/>
    <property type="project" value="InterPro"/>
</dbReference>
<dbReference type="EMBL" id="VFOP01000001">
    <property type="protein sequence ID" value="TQL51039.1"/>
    <property type="molecule type" value="Genomic_DNA"/>
</dbReference>
<evidence type="ECO:0000313" key="4">
    <source>
        <dbReference type="Proteomes" id="UP000319516"/>
    </source>
</evidence>
<dbReference type="Pfam" id="PF22525">
    <property type="entry name" value="H2TH_5"/>
    <property type="match status" value="1"/>
</dbReference>
<dbReference type="InterPro" id="IPR055201">
    <property type="entry name" value="IHF-like_H2TH"/>
</dbReference>
<accession>A0A542YSG2</accession>
<dbReference type="InterPro" id="IPR047806">
    <property type="entry name" value="IHF_actinobact"/>
</dbReference>
<feature type="coiled-coil region" evidence="1">
    <location>
        <begin position="11"/>
        <end position="38"/>
    </location>
</feature>